<sequence length="110" mass="13027">MLANINRLRKTAEIQKVFKFGRSLRSTNFSIRYNPNHLVANRFALVVGTKVDKRATRRNAIKRQLREILRQIWTDIPKGYDFVFLTQRLPSWPLKQAEIKEEIYNLIGKV</sequence>
<dbReference type="InterPro" id="IPR014721">
    <property type="entry name" value="Ribsml_uS5_D2-typ_fold_subgr"/>
</dbReference>
<dbReference type="HAMAP" id="MF_00227">
    <property type="entry name" value="RNase_P"/>
    <property type="match status" value="1"/>
</dbReference>
<dbReference type="EC" id="3.1.26.5" evidence="7 8"/>
<comment type="caution">
    <text evidence="9">The sequence shown here is derived from an EMBL/GenBank/DDBJ whole genome shotgun (WGS) entry which is preliminary data.</text>
</comment>
<dbReference type="GO" id="GO:0030677">
    <property type="term" value="C:ribonuclease P complex"/>
    <property type="evidence" value="ECO:0007669"/>
    <property type="project" value="TreeGrafter"/>
</dbReference>
<dbReference type="InterPro" id="IPR000100">
    <property type="entry name" value="RNase_P"/>
</dbReference>
<dbReference type="InterPro" id="IPR020568">
    <property type="entry name" value="Ribosomal_Su5_D2-typ_SF"/>
</dbReference>
<dbReference type="NCBIfam" id="TIGR00188">
    <property type="entry name" value="rnpA"/>
    <property type="match status" value="1"/>
</dbReference>
<dbReference type="Pfam" id="PF00825">
    <property type="entry name" value="Ribonuclease_P"/>
    <property type="match status" value="1"/>
</dbReference>
<evidence type="ECO:0000256" key="6">
    <source>
        <dbReference type="ARBA" id="ARBA00022884"/>
    </source>
</evidence>
<comment type="catalytic activity">
    <reaction evidence="7">
        <text>Endonucleolytic cleavage of RNA, removing 5'-extranucleotides from tRNA precursor.</text>
        <dbReference type="EC" id="3.1.26.5"/>
    </reaction>
</comment>
<dbReference type="PANTHER" id="PTHR33992:SF1">
    <property type="entry name" value="RIBONUCLEASE P PROTEIN COMPONENT"/>
    <property type="match status" value="1"/>
</dbReference>
<proteinExistence type="inferred from homology"/>
<evidence type="ECO:0000256" key="2">
    <source>
        <dbReference type="ARBA" id="ARBA00022694"/>
    </source>
</evidence>
<dbReference type="GO" id="GO:0000049">
    <property type="term" value="F:tRNA binding"/>
    <property type="evidence" value="ECO:0007669"/>
    <property type="project" value="UniProtKB-UniRule"/>
</dbReference>
<evidence type="ECO:0000256" key="7">
    <source>
        <dbReference type="HAMAP-Rule" id="MF_00227"/>
    </source>
</evidence>
<keyword evidence="6 7" id="KW-0694">RNA-binding</keyword>
<dbReference type="GO" id="GO:0001682">
    <property type="term" value="P:tRNA 5'-leader removal"/>
    <property type="evidence" value="ECO:0007669"/>
    <property type="project" value="UniProtKB-UniRule"/>
</dbReference>
<dbReference type="PROSITE" id="PS00648">
    <property type="entry name" value="RIBONUCLEASE_P"/>
    <property type="match status" value="1"/>
</dbReference>
<evidence type="ECO:0000256" key="4">
    <source>
        <dbReference type="ARBA" id="ARBA00022759"/>
    </source>
</evidence>
<dbReference type="GO" id="GO:0004526">
    <property type="term" value="F:ribonuclease P activity"/>
    <property type="evidence" value="ECO:0007669"/>
    <property type="project" value="UniProtKB-UniRule"/>
</dbReference>
<dbReference type="PANTHER" id="PTHR33992">
    <property type="entry name" value="RIBONUCLEASE P PROTEIN COMPONENT"/>
    <property type="match status" value="1"/>
</dbReference>
<comment type="function">
    <text evidence="1 7">RNaseP catalyzes the removal of the 5'-leader sequence from pre-tRNA to produce the mature 5'-terminus. It can also cleave other RNA substrates such as 4.5S RNA. The protein component plays an auxiliary but essential role in vivo by binding to the 5'-leader sequence and broadening the substrate specificity of the ribozyme.</text>
</comment>
<evidence type="ECO:0000313" key="10">
    <source>
        <dbReference type="Proteomes" id="UP000229896"/>
    </source>
</evidence>
<dbReference type="GO" id="GO:0042781">
    <property type="term" value="F:3'-tRNA processing endoribonuclease activity"/>
    <property type="evidence" value="ECO:0007669"/>
    <property type="project" value="TreeGrafter"/>
</dbReference>
<dbReference type="SUPFAM" id="SSF54211">
    <property type="entry name" value="Ribosomal protein S5 domain 2-like"/>
    <property type="match status" value="1"/>
</dbReference>
<keyword evidence="3 7" id="KW-0540">Nuclease</keyword>
<keyword evidence="5 7" id="KW-0378">Hydrolase</keyword>
<dbReference type="AlphaFoldDB" id="A0A2M6YD22"/>
<evidence type="ECO:0000256" key="8">
    <source>
        <dbReference type="NCBIfam" id="TIGR00188"/>
    </source>
</evidence>
<accession>A0A2M6YD22</accession>
<dbReference type="InterPro" id="IPR020539">
    <property type="entry name" value="RNase_P_CS"/>
</dbReference>
<dbReference type="EMBL" id="PEXI01000013">
    <property type="protein sequence ID" value="PIU24578.1"/>
    <property type="molecule type" value="Genomic_DNA"/>
</dbReference>
<evidence type="ECO:0000256" key="1">
    <source>
        <dbReference type="ARBA" id="ARBA00002663"/>
    </source>
</evidence>
<dbReference type="Proteomes" id="UP000229896">
    <property type="component" value="Unassembled WGS sequence"/>
</dbReference>
<keyword evidence="4 7" id="KW-0255">Endonuclease</keyword>
<name>A0A2M6YD22_9BACT</name>
<protein>
    <recommendedName>
        <fullName evidence="7 8">Ribonuclease P protein component</fullName>
        <shortName evidence="7">RNase P protein</shortName>
        <shortName evidence="7">RNaseP protein</shortName>
        <ecNumber evidence="7 8">3.1.26.5</ecNumber>
    </recommendedName>
    <alternativeName>
        <fullName evidence="7">Protein C5</fullName>
    </alternativeName>
</protein>
<evidence type="ECO:0000256" key="3">
    <source>
        <dbReference type="ARBA" id="ARBA00022722"/>
    </source>
</evidence>
<organism evidence="9 10">
    <name type="scientific">Candidatus Berkelbacteria bacterium CG08_land_8_20_14_0_20_39_8</name>
    <dbReference type="NCBI Taxonomy" id="1974511"/>
    <lineage>
        <taxon>Bacteria</taxon>
        <taxon>Candidatus Berkelbacteria</taxon>
    </lineage>
</organism>
<dbReference type="Gene3D" id="3.30.230.10">
    <property type="match status" value="1"/>
</dbReference>
<comment type="subunit">
    <text evidence="7">Consists of a catalytic RNA component (M1 or rnpB) and a protein subunit.</text>
</comment>
<keyword evidence="2 7" id="KW-0819">tRNA processing</keyword>
<reference evidence="10" key="1">
    <citation type="submission" date="2017-09" db="EMBL/GenBank/DDBJ databases">
        <title>Depth-based differentiation of microbial function through sediment-hosted aquifers and enrichment of novel symbionts in the deep terrestrial subsurface.</title>
        <authorList>
            <person name="Probst A.J."/>
            <person name="Ladd B."/>
            <person name="Jarett J.K."/>
            <person name="Geller-Mcgrath D.E."/>
            <person name="Sieber C.M.K."/>
            <person name="Emerson J.B."/>
            <person name="Anantharaman K."/>
            <person name="Thomas B.C."/>
            <person name="Malmstrom R."/>
            <person name="Stieglmeier M."/>
            <person name="Klingl A."/>
            <person name="Woyke T."/>
            <person name="Ryan C.M."/>
            <person name="Banfield J.F."/>
        </authorList>
    </citation>
    <scope>NUCLEOTIDE SEQUENCE [LARGE SCALE GENOMIC DNA]</scope>
</reference>
<evidence type="ECO:0000313" key="9">
    <source>
        <dbReference type="EMBL" id="PIU24578.1"/>
    </source>
</evidence>
<evidence type="ECO:0000256" key="5">
    <source>
        <dbReference type="ARBA" id="ARBA00022801"/>
    </source>
</evidence>
<gene>
    <name evidence="7 9" type="primary">rnpA</name>
    <name evidence="9" type="ORF">COT12_00305</name>
</gene>
<comment type="similarity">
    <text evidence="7">Belongs to the RnpA family.</text>
</comment>